<dbReference type="InterPro" id="IPR036291">
    <property type="entry name" value="NAD(P)-bd_dom_sf"/>
</dbReference>
<dbReference type="Pfam" id="PF08240">
    <property type="entry name" value="ADH_N"/>
    <property type="match status" value="1"/>
</dbReference>
<dbReference type="Pfam" id="PF00107">
    <property type="entry name" value="ADH_zinc_N"/>
    <property type="match status" value="1"/>
</dbReference>
<dbReference type="GO" id="GO:0043957">
    <property type="term" value="F:acryloyl-CoA reductase (NADPH) activity"/>
    <property type="evidence" value="ECO:0007669"/>
    <property type="project" value="UniProtKB-EC"/>
</dbReference>
<dbReference type="SUPFAM" id="SSF51735">
    <property type="entry name" value="NAD(P)-binding Rossmann-fold domains"/>
    <property type="match status" value="1"/>
</dbReference>
<dbReference type="EMBL" id="WEKV01000018">
    <property type="protein sequence ID" value="KAB7782866.1"/>
    <property type="molecule type" value="Genomic_DNA"/>
</dbReference>
<dbReference type="Proteomes" id="UP000469949">
    <property type="component" value="Unassembled WGS sequence"/>
</dbReference>
<accession>A0A833J3U4</accession>
<dbReference type="InterPro" id="IPR051397">
    <property type="entry name" value="Zn-ADH-like_protein"/>
</dbReference>
<dbReference type="PANTHER" id="PTHR43677:SF1">
    <property type="entry name" value="ACRYLYL-COA REDUCTASE ACUI-RELATED"/>
    <property type="match status" value="1"/>
</dbReference>
<dbReference type="RefSeq" id="WP_152278225.1">
    <property type="nucleotide sequence ID" value="NZ_WEKV01000018.1"/>
</dbReference>
<dbReference type="Gene3D" id="3.90.180.10">
    <property type="entry name" value="Medium-chain alcohol dehydrogenases, catalytic domain"/>
    <property type="match status" value="1"/>
</dbReference>
<comment type="caution">
    <text evidence="2">The sequence shown here is derived from an EMBL/GenBank/DDBJ whole genome shotgun (WGS) entry which is preliminary data.</text>
</comment>
<evidence type="ECO:0000259" key="1">
    <source>
        <dbReference type="SMART" id="SM00829"/>
    </source>
</evidence>
<dbReference type="Gene3D" id="3.40.50.720">
    <property type="entry name" value="NAD(P)-binding Rossmann-like Domain"/>
    <property type="match status" value="1"/>
</dbReference>
<dbReference type="InterPro" id="IPR014188">
    <property type="entry name" value="Acrylyl-CoA_reductase_AcuI"/>
</dbReference>
<dbReference type="SMART" id="SM00829">
    <property type="entry name" value="PKS_ER"/>
    <property type="match status" value="1"/>
</dbReference>
<gene>
    <name evidence="2" type="ORF">F8B43_4160</name>
</gene>
<dbReference type="AlphaFoldDB" id="A0A833J3U4"/>
<evidence type="ECO:0000313" key="2">
    <source>
        <dbReference type="EMBL" id="KAB7782866.1"/>
    </source>
</evidence>
<dbReference type="PANTHER" id="PTHR43677">
    <property type="entry name" value="SHORT-CHAIN DEHYDROGENASE/REDUCTASE"/>
    <property type="match status" value="1"/>
</dbReference>
<organism evidence="2 3">
    <name type="scientific">Methylorubrum populi</name>
    <dbReference type="NCBI Taxonomy" id="223967"/>
    <lineage>
        <taxon>Bacteria</taxon>
        <taxon>Pseudomonadati</taxon>
        <taxon>Pseudomonadota</taxon>
        <taxon>Alphaproteobacteria</taxon>
        <taxon>Hyphomicrobiales</taxon>
        <taxon>Methylobacteriaceae</taxon>
        <taxon>Methylorubrum</taxon>
    </lineage>
</organism>
<dbReference type="InterPro" id="IPR013154">
    <property type="entry name" value="ADH-like_N"/>
</dbReference>
<dbReference type="InterPro" id="IPR013149">
    <property type="entry name" value="ADH-like_C"/>
</dbReference>
<dbReference type="InterPro" id="IPR011032">
    <property type="entry name" value="GroES-like_sf"/>
</dbReference>
<reference evidence="2 3" key="1">
    <citation type="submission" date="2019-10" db="EMBL/GenBank/DDBJ databases">
        <title>Draft Genome Sequence of the Caffeine Degrading Methylotroph Methylorubrum populi PINKEL.</title>
        <authorList>
            <person name="Dawson S.C."/>
            <person name="Zhang X."/>
            <person name="Wright M.E."/>
            <person name="Sharma G."/>
            <person name="Langner J.T."/>
            <person name="Ditty J.L."/>
            <person name="Subuyuj G.A."/>
        </authorList>
    </citation>
    <scope>NUCLEOTIDE SEQUENCE [LARGE SCALE GENOMIC DNA]</scope>
    <source>
        <strain evidence="2 3">Pinkel</strain>
    </source>
</reference>
<sequence length="334" mass="34300">MATFRAWVIEKGETGQSLALRDFDEADLMDGDVTVRVSHSGLNYKDGLAMTGKMPVVRRFPMIPGIDFAGIVEASAHPDYKAGDAVVLTGWGVGETHLGGLAERARVRGDWLVPLPDGLSPAEAMAIGTAGYTAMLSVLALERHGLTPGDGPALVTGASGGVGSVAVALLKRAGWHVIAATGRSGEAEYLKGLGAAEILEREALAGEPRPLAKERWAAGIDAVGGKVLANALAMTKSGGAIAACGNAGGMDLPSSVAPFILRGVSLLGINSVTTPQEPRREAWARLARDLDRGGLAAMTRTVSLVEAGGLAKTLLEGQVRGRTVVAIDGTAPQA</sequence>
<dbReference type="EC" id="1.3.1.84" evidence="2"/>
<protein>
    <submittedName>
        <fullName evidence="2">Acryloyl-CoA reductase AcuI/YhdH</fullName>
        <ecNumber evidence="2">1.3.1.84</ecNumber>
    </submittedName>
</protein>
<name>A0A833J3U4_9HYPH</name>
<dbReference type="InterPro" id="IPR020843">
    <property type="entry name" value="ER"/>
</dbReference>
<dbReference type="CDD" id="cd08288">
    <property type="entry name" value="MDR_yhdh"/>
    <property type="match status" value="1"/>
</dbReference>
<dbReference type="SUPFAM" id="SSF50129">
    <property type="entry name" value="GroES-like"/>
    <property type="match status" value="1"/>
</dbReference>
<proteinExistence type="predicted"/>
<keyword evidence="2" id="KW-0560">Oxidoreductase</keyword>
<evidence type="ECO:0000313" key="3">
    <source>
        <dbReference type="Proteomes" id="UP000469949"/>
    </source>
</evidence>
<feature type="domain" description="Enoyl reductase (ER)" evidence="1">
    <location>
        <begin position="15"/>
        <end position="325"/>
    </location>
</feature>
<dbReference type="NCBIfam" id="TIGR02823">
    <property type="entry name" value="oxido_YhdH"/>
    <property type="match status" value="1"/>
</dbReference>